<evidence type="ECO:0000313" key="2">
    <source>
        <dbReference type="EMBL" id="QEC54637.1"/>
    </source>
</evidence>
<dbReference type="KEGG" id="fgg:FSB75_01550"/>
<sequence>MDGKEYDAQRSSADRDRQSEELAKEVPPEQSDDLFTDRGAINVSSPKDDEDGQNKVATSLDDN</sequence>
<name>A0A5B8UD94_9BACT</name>
<feature type="compositionally biased region" description="Basic and acidic residues" evidence="1">
    <location>
        <begin position="1"/>
        <end position="27"/>
    </location>
</feature>
<reference evidence="2 3" key="1">
    <citation type="journal article" date="2015" name="Int. J. Syst. Evol. Microbiol.">
        <title>Flavisolibacter ginsenosidimutans sp. nov., with ginsenoside-converting activity isolated from soil used for cultivating ginseng.</title>
        <authorList>
            <person name="Zhao Y."/>
            <person name="Liu Q."/>
            <person name="Kang M.S."/>
            <person name="Jin F."/>
            <person name="Yu H."/>
            <person name="Im W.T."/>
        </authorList>
    </citation>
    <scope>NUCLEOTIDE SEQUENCE [LARGE SCALE GENOMIC DNA]</scope>
    <source>
        <strain evidence="2 3">Gsoil 636</strain>
    </source>
</reference>
<evidence type="ECO:0000256" key="1">
    <source>
        <dbReference type="SAM" id="MobiDB-lite"/>
    </source>
</evidence>
<protein>
    <submittedName>
        <fullName evidence="2">Uncharacterized protein</fullName>
    </submittedName>
</protein>
<dbReference type="RefSeq" id="WP_146781739.1">
    <property type="nucleotide sequence ID" value="NZ_BAABIO010000006.1"/>
</dbReference>
<organism evidence="2 3">
    <name type="scientific">Flavisolibacter ginsenosidimutans</name>
    <dbReference type="NCBI Taxonomy" id="661481"/>
    <lineage>
        <taxon>Bacteria</taxon>
        <taxon>Pseudomonadati</taxon>
        <taxon>Bacteroidota</taxon>
        <taxon>Chitinophagia</taxon>
        <taxon>Chitinophagales</taxon>
        <taxon>Chitinophagaceae</taxon>
        <taxon>Flavisolibacter</taxon>
    </lineage>
</organism>
<evidence type="ECO:0000313" key="3">
    <source>
        <dbReference type="Proteomes" id="UP000321204"/>
    </source>
</evidence>
<feature type="region of interest" description="Disordered" evidence="1">
    <location>
        <begin position="1"/>
        <end position="63"/>
    </location>
</feature>
<gene>
    <name evidence="2" type="ORF">FSB75_01550</name>
</gene>
<keyword evidence="3" id="KW-1185">Reference proteome</keyword>
<dbReference type="Proteomes" id="UP000321204">
    <property type="component" value="Chromosome"/>
</dbReference>
<proteinExistence type="predicted"/>
<accession>A0A5B8UD94</accession>
<dbReference type="AlphaFoldDB" id="A0A5B8UD94"/>
<dbReference type="EMBL" id="CP042433">
    <property type="protein sequence ID" value="QEC54637.1"/>
    <property type="molecule type" value="Genomic_DNA"/>
</dbReference>